<organism evidence="2 3">
    <name type="scientific">Nostoc spongiaeforme FACHB-130</name>
    <dbReference type="NCBI Taxonomy" id="1357510"/>
    <lineage>
        <taxon>Bacteria</taxon>
        <taxon>Bacillati</taxon>
        <taxon>Cyanobacteriota</taxon>
        <taxon>Cyanophyceae</taxon>
        <taxon>Nostocales</taxon>
        <taxon>Nostocaceae</taxon>
        <taxon>Nostoc</taxon>
    </lineage>
</organism>
<protein>
    <submittedName>
        <fullName evidence="2">Uma2 family endonuclease</fullName>
    </submittedName>
</protein>
<sequence>MTQTNFNPVRWTSADLQLFPENEWKRYEILDGELFVTRAPHLGHQRTIGKIHSRLLNWSEETDIGEPIINPGVVFSDVDDVTPDVVWVKKERLNDIVDESGHFIAAPDLVIEVLSLGSQNERRDQELKLRLYSLKGVLEYWIVNWRLQQIEVYRRDEGFLKLIGTFLAADEITSPLLPGFACQVARFF</sequence>
<dbReference type="PANTHER" id="PTHR34107">
    <property type="entry name" value="SLL0198 PROTEIN-RELATED"/>
    <property type="match status" value="1"/>
</dbReference>
<dbReference type="InterPro" id="IPR012296">
    <property type="entry name" value="Nuclease_put_TT1808"/>
</dbReference>
<dbReference type="GO" id="GO:0004519">
    <property type="term" value="F:endonuclease activity"/>
    <property type="evidence" value="ECO:0007669"/>
    <property type="project" value="UniProtKB-KW"/>
</dbReference>
<keyword evidence="2" id="KW-0255">Endonuclease</keyword>
<evidence type="ECO:0000313" key="2">
    <source>
        <dbReference type="EMBL" id="MBD2594551.1"/>
    </source>
</evidence>
<dbReference type="Pfam" id="PF05685">
    <property type="entry name" value="Uma2"/>
    <property type="match status" value="1"/>
</dbReference>
<dbReference type="InterPro" id="IPR011335">
    <property type="entry name" value="Restrct_endonuc-II-like"/>
</dbReference>
<name>A0ABR8FUQ2_9NOSO</name>
<keyword evidence="2" id="KW-0378">Hydrolase</keyword>
<dbReference type="Gene3D" id="3.90.1570.10">
    <property type="entry name" value="tt1808, chain A"/>
    <property type="match status" value="1"/>
</dbReference>
<dbReference type="RefSeq" id="WP_190967412.1">
    <property type="nucleotide sequence ID" value="NZ_JACJTB010000008.1"/>
</dbReference>
<dbReference type="PANTHER" id="PTHR34107:SF4">
    <property type="entry name" value="SLL1222 PROTEIN"/>
    <property type="match status" value="1"/>
</dbReference>
<dbReference type="EMBL" id="JACJTB010000008">
    <property type="protein sequence ID" value="MBD2594551.1"/>
    <property type="molecule type" value="Genomic_DNA"/>
</dbReference>
<dbReference type="InterPro" id="IPR008538">
    <property type="entry name" value="Uma2"/>
</dbReference>
<evidence type="ECO:0000259" key="1">
    <source>
        <dbReference type="Pfam" id="PF05685"/>
    </source>
</evidence>
<evidence type="ECO:0000313" key="3">
    <source>
        <dbReference type="Proteomes" id="UP000603457"/>
    </source>
</evidence>
<gene>
    <name evidence="2" type="ORF">H6G74_09460</name>
</gene>
<accession>A0ABR8FUQ2</accession>
<dbReference type="Proteomes" id="UP000603457">
    <property type="component" value="Unassembled WGS sequence"/>
</dbReference>
<dbReference type="SUPFAM" id="SSF52980">
    <property type="entry name" value="Restriction endonuclease-like"/>
    <property type="match status" value="1"/>
</dbReference>
<keyword evidence="3" id="KW-1185">Reference proteome</keyword>
<dbReference type="CDD" id="cd06260">
    <property type="entry name" value="DUF820-like"/>
    <property type="match status" value="1"/>
</dbReference>
<comment type="caution">
    <text evidence="2">The sequence shown here is derived from an EMBL/GenBank/DDBJ whole genome shotgun (WGS) entry which is preliminary data.</text>
</comment>
<keyword evidence="2" id="KW-0540">Nuclease</keyword>
<feature type="domain" description="Putative restriction endonuclease" evidence="1">
    <location>
        <begin position="16"/>
        <end position="184"/>
    </location>
</feature>
<proteinExistence type="predicted"/>
<reference evidence="2 3" key="1">
    <citation type="journal article" date="2020" name="ISME J.">
        <title>Comparative genomics reveals insights into cyanobacterial evolution and habitat adaptation.</title>
        <authorList>
            <person name="Chen M.Y."/>
            <person name="Teng W.K."/>
            <person name="Zhao L."/>
            <person name="Hu C.X."/>
            <person name="Zhou Y.K."/>
            <person name="Han B.P."/>
            <person name="Song L.R."/>
            <person name="Shu W.S."/>
        </authorList>
    </citation>
    <scope>NUCLEOTIDE SEQUENCE [LARGE SCALE GENOMIC DNA]</scope>
    <source>
        <strain evidence="2 3">FACHB-130</strain>
    </source>
</reference>